<dbReference type="SUPFAM" id="SSF50998">
    <property type="entry name" value="Quinoprotein alcohol dehydrogenase-like"/>
    <property type="match status" value="1"/>
</dbReference>
<dbReference type="Proteomes" id="UP001374579">
    <property type="component" value="Unassembled WGS sequence"/>
</dbReference>
<evidence type="ECO:0000313" key="4">
    <source>
        <dbReference type="EMBL" id="KAK7114612.1"/>
    </source>
</evidence>
<evidence type="ECO:0000259" key="3">
    <source>
        <dbReference type="Pfam" id="PF25469"/>
    </source>
</evidence>
<evidence type="ECO:0000256" key="2">
    <source>
        <dbReference type="ARBA" id="ARBA00022737"/>
    </source>
</evidence>
<dbReference type="Gene3D" id="2.130.10.10">
    <property type="entry name" value="YVTN repeat-like/Quinoprotein amine dehydrogenase"/>
    <property type="match status" value="1"/>
</dbReference>
<evidence type="ECO:0000256" key="1">
    <source>
        <dbReference type="ARBA" id="ARBA00022574"/>
    </source>
</evidence>
<dbReference type="InterPro" id="IPR057588">
    <property type="entry name" value="NWD1/2-like_WH"/>
</dbReference>
<dbReference type="PANTHER" id="PTHR19871:SF45">
    <property type="entry name" value="NACHT DOMAIN-CONTAINING PROTEIN"/>
    <property type="match status" value="1"/>
</dbReference>
<dbReference type="PANTHER" id="PTHR19871">
    <property type="entry name" value="BETA TRANSDUCIN-RELATED PROTEIN"/>
    <property type="match status" value="1"/>
</dbReference>
<dbReference type="AlphaFoldDB" id="A0AAN9BZR2"/>
<dbReference type="InterPro" id="IPR011047">
    <property type="entry name" value="Quinoprotein_ADH-like_sf"/>
</dbReference>
<sequence length="1085" mass="121331">MSDNIIVTHRTIYNLPKDKTHPVNKLFLDIDTEGETNQHLLKKHRYLNTRVERIVSNECIMKWSLSWEEMEMALEGQQTPQVTSLCQKLENKLKAAVERISERQASVNPYLAEGLPPVLCQELVMHAHKQQQLLTNIKDMPHIVEPALQQLYSNPSVPLVLQGPVGSGMQTVGSFLALQEAKRDLPRLVALRFMTLTPESQTVMAALFTILEQVSIAFGVNKVFKDIKSLSLLEMIASIAACTTKEVVSIILCSVQWGMLGRGNEVEWIQQKLPPNVHLIVLTNCPTLSQNISAVQIPPMKPEQVEKFLLDRLKSKNRCLTKNQHDAVISVLSKNPLPVLAVLVAELATEWTSDTVQRPEELPTSMEEALVHLFKQAEKVVGVESVARILSYLSTAKFGLSDSELEDVLAMDDTLLSSIYPDRCPKVRRCPLSIWLYLKHKFAAVLDIAYVYGHRVYRWQRQVTGALVLESYDINPVPLHMLLTEYFRGKWASEPKPLPDPDNPEQTVAVPCAVIEQPNCFNRNTNCRKFLCLLYHMLQGISMPSEQGLHERRCAAAKQHLLDIRWLVTKLDATSLVQLLDDLQMAIYAASTMSTELTWLQLLVARNAHVLTVSGRQLHSRLHTQLMFERHLLQGGAPKGFCSPDKARRVSFQAAISRFEQAITNSPVPFLAGTDSKDFILQAVSSSSESRETFDSKVKSKSESLFRKPEASLNGFYSYDKDCRRVVSISTEAGEIVVWDTVNHRAVQTLRGIAKPSGLVFLDVNHVVVLCNRELKAFDLKEGVLTSDIRGMLNIKMPYFHVRDSETVIVLARNRMSVNVLDVKSGQIHATFKAGEDRFLNSLLVSGNGKILVCGDETQKPFPLLVWELGQSKLLHDLRMPQHEFITSIADITWNGHYVACGCRGLYDDTNNFVVVYDLLSGQLYRQFRMAGSVTSLAVASNTLNVIMTLNDGSMVVYDIQSGNCKFDLTGVKAIYNKLRLSTDEMQAVTYSVDAGVRPIACTVALWDIGKGQFQASYTFDDPVTACLHVAHSNSILVGLAGSPSYCILSLYSQNADTGMLQIGVPDPDPDSSRSFGEQPLWRLV</sequence>
<organism evidence="4 5">
    <name type="scientific">Littorina saxatilis</name>
    <dbReference type="NCBI Taxonomy" id="31220"/>
    <lineage>
        <taxon>Eukaryota</taxon>
        <taxon>Metazoa</taxon>
        <taxon>Spiralia</taxon>
        <taxon>Lophotrochozoa</taxon>
        <taxon>Mollusca</taxon>
        <taxon>Gastropoda</taxon>
        <taxon>Caenogastropoda</taxon>
        <taxon>Littorinimorpha</taxon>
        <taxon>Littorinoidea</taxon>
        <taxon>Littorinidae</taxon>
        <taxon>Littorina</taxon>
    </lineage>
</organism>
<dbReference type="InterPro" id="IPR015943">
    <property type="entry name" value="WD40/YVTN_repeat-like_dom_sf"/>
</dbReference>
<accession>A0AAN9BZR2</accession>
<dbReference type="EMBL" id="JBAMIC010000001">
    <property type="protein sequence ID" value="KAK7114612.1"/>
    <property type="molecule type" value="Genomic_DNA"/>
</dbReference>
<dbReference type="InterPro" id="IPR052752">
    <property type="entry name" value="NACHT-WD_repeat"/>
</dbReference>
<feature type="domain" description="NWD1/2-like winged helix-turn-helix" evidence="3">
    <location>
        <begin position="364"/>
        <end position="464"/>
    </location>
</feature>
<comment type="caution">
    <text evidence="4">The sequence shown here is derived from an EMBL/GenBank/DDBJ whole genome shotgun (WGS) entry which is preliminary data.</text>
</comment>
<keyword evidence="5" id="KW-1185">Reference proteome</keyword>
<keyword evidence="2" id="KW-0677">Repeat</keyword>
<name>A0AAN9BZR2_9CAEN</name>
<keyword evidence="1" id="KW-0853">WD repeat</keyword>
<proteinExistence type="predicted"/>
<dbReference type="Pfam" id="PF25469">
    <property type="entry name" value="WHD_NWD1"/>
    <property type="match status" value="1"/>
</dbReference>
<gene>
    <name evidence="4" type="ORF">V1264_000647</name>
</gene>
<reference evidence="4 5" key="1">
    <citation type="submission" date="2024-02" db="EMBL/GenBank/DDBJ databases">
        <title>Chromosome-scale genome assembly of the rough periwinkle Littorina saxatilis.</title>
        <authorList>
            <person name="De Jode A."/>
            <person name="Faria R."/>
            <person name="Formenti G."/>
            <person name="Sims Y."/>
            <person name="Smith T.P."/>
            <person name="Tracey A."/>
            <person name="Wood J.M.D."/>
            <person name="Zagrodzka Z.B."/>
            <person name="Johannesson K."/>
            <person name="Butlin R.K."/>
            <person name="Leder E.H."/>
        </authorList>
    </citation>
    <scope>NUCLEOTIDE SEQUENCE [LARGE SCALE GENOMIC DNA]</scope>
    <source>
        <strain evidence="4">Snail1</strain>
        <tissue evidence="4">Muscle</tissue>
    </source>
</reference>
<protein>
    <recommendedName>
        <fullName evidence="3">NWD1/2-like winged helix-turn-helix domain-containing protein</fullName>
    </recommendedName>
</protein>
<evidence type="ECO:0000313" key="5">
    <source>
        <dbReference type="Proteomes" id="UP001374579"/>
    </source>
</evidence>